<organism evidence="1 2">
    <name type="scientific">Candidatus Thermofonsia Clade 1 bacterium</name>
    <dbReference type="NCBI Taxonomy" id="2364210"/>
    <lineage>
        <taxon>Bacteria</taxon>
        <taxon>Bacillati</taxon>
        <taxon>Chloroflexota</taxon>
        <taxon>Candidatus Thermofontia</taxon>
        <taxon>Candidatus Thermofonsia Clade 1</taxon>
    </lineage>
</organism>
<protein>
    <submittedName>
        <fullName evidence="1">PIG-L family deacetylase</fullName>
    </submittedName>
</protein>
<evidence type="ECO:0000313" key="2">
    <source>
        <dbReference type="Proteomes" id="UP000228921"/>
    </source>
</evidence>
<evidence type="ECO:0000313" key="1">
    <source>
        <dbReference type="EMBL" id="PJF32180.1"/>
    </source>
</evidence>
<dbReference type="Gene3D" id="3.40.50.10320">
    <property type="entry name" value="LmbE-like"/>
    <property type="match status" value="1"/>
</dbReference>
<dbReference type="PANTHER" id="PTHR12993:SF11">
    <property type="entry name" value="N-ACETYLGLUCOSAMINYL-PHOSPHATIDYLINOSITOL DE-N-ACETYLASE"/>
    <property type="match status" value="1"/>
</dbReference>
<dbReference type="Proteomes" id="UP000228921">
    <property type="component" value="Unassembled WGS sequence"/>
</dbReference>
<dbReference type="InterPro" id="IPR003737">
    <property type="entry name" value="GlcNAc_PI_deacetylase-related"/>
</dbReference>
<dbReference type="EMBL" id="PGTK01000001">
    <property type="protein sequence ID" value="PJF32180.1"/>
    <property type="molecule type" value="Genomic_DNA"/>
</dbReference>
<dbReference type="InterPro" id="IPR024078">
    <property type="entry name" value="LmbE-like_dom_sf"/>
</dbReference>
<proteinExistence type="predicted"/>
<dbReference type="AlphaFoldDB" id="A0A2M8P3Q8"/>
<name>A0A2M8P3Q8_9CHLR</name>
<dbReference type="Pfam" id="PF02585">
    <property type="entry name" value="PIG-L"/>
    <property type="match status" value="1"/>
</dbReference>
<gene>
    <name evidence="1" type="ORF">CUN51_00700</name>
</gene>
<dbReference type="PANTHER" id="PTHR12993">
    <property type="entry name" value="N-ACETYLGLUCOSAMINYL-PHOSPHATIDYLINOSITOL DE-N-ACETYLASE-RELATED"/>
    <property type="match status" value="1"/>
</dbReference>
<dbReference type="GO" id="GO:0016811">
    <property type="term" value="F:hydrolase activity, acting on carbon-nitrogen (but not peptide) bonds, in linear amides"/>
    <property type="evidence" value="ECO:0007669"/>
    <property type="project" value="TreeGrafter"/>
</dbReference>
<sequence>MNVLAIGAHGDDLEIFCGGTLALCAQRGDSVTMCVVTDGRGRPKGDPDFIAAVRHSEAQAAAATIGATLAWLAMPDGAVVADKDSCRPFVELIRRVKPSLIITHPPEDYHPDHTAVSRLVTESVQLARTANFAAALPPHREPVAVYFMESERGIGFLPEEYVDISAVFALKLQMLRCHRSQFMPPTEPYDPNFVLPEDDQHPMLRMAHLMSGFRGLQADVAYAEAFRPWRSAGRILTRRLLP</sequence>
<comment type="caution">
    <text evidence="1">The sequence shown here is derived from an EMBL/GenBank/DDBJ whole genome shotgun (WGS) entry which is preliminary data.</text>
</comment>
<dbReference type="SUPFAM" id="SSF102588">
    <property type="entry name" value="LmbE-like"/>
    <property type="match status" value="1"/>
</dbReference>
<reference evidence="1 2" key="1">
    <citation type="submission" date="2017-11" db="EMBL/GenBank/DDBJ databases">
        <title>Evolution of Phototrophy in the Chloroflexi Phylum Driven by Horizontal Gene Transfer.</title>
        <authorList>
            <person name="Ward L.M."/>
            <person name="Hemp J."/>
            <person name="Shih P.M."/>
            <person name="Mcglynn S.E."/>
            <person name="Fischer W."/>
        </authorList>
    </citation>
    <scope>NUCLEOTIDE SEQUENCE [LARGE SCALE GENOMIC DNA]</scope>
    <source>
        <strain evidence="1">CP2_2F</strain>
    </source>
</reference>
<accession>A0A2M8P3Q8</accession>